<accession>A0AB34KCP3</accession>
<dbReference type="RefSeq" id="XP_069224766.1">
    <property type="nucleotide sequence ID" value="XM_069378272.1"/>
</dbReference>
<proteinExistence type="predicted"/>
<keyword evidence="2" id="KW-1185">Reference proteome</keyword>
<dbReference type="EMBL" id="JAAQHG020000338">
    <property type="protein sequence ID" value="KAL1581657.1"/>
    <property type="molecule type" value="Genomic_DNA"/>
</dbReference>
<dbReference type="Gene3D" id="3.30.420.10">
    <property type="entry name" value="Ribonuclease H-like superfamily/Ribonuclease H"/>
    <property type="match status" value="1"/>
</dbReference>
<dbReference type="Proteomes" id="UP000803884">
    <property type="component" value="Unassembled WGS sequence"/>
</dbReference>
<dbReference type="GO" id="GO:0003676">
    <property type="term" value="F:nucleic acid binding"/>
    <property type="evidence" value="ECO:0007669"/>
    <property type="project" value="InterPro"/>
</dbReference>
<organism evidence="1 2">
    <name type="scientific">Cladosporium halotolerans</name>
    <dbReference type="NCBI Taxonomy" id="1052096"/>
    <lineage>
        <taxon>Eukaryota</taxon>
        <taxon>Fungi</taxon>
        <taxon>Dikarya</taxon>
        <taxon>Ascomycota</taxon>
        <taxon>Pezizomycotina</taxon>
        <taxon>Dothideomycetes</taxon>
        <taxon>Dothideomycetidae</taxon>
        <taxon>Cladosporiales</taxon>
        <taxon>Cladosporiaceae</taxon>
        <taxon>Cladosporium</taxon>
    </lineage>
</organism>
<dbReference type="AlphaFoldDB" id="A0AB34KCP3"/>
<dbReference type="InterPro" id="IPR012337">
    <property type="entry name" value="RNaseH-like_sf"/>
</dbReference>
<dbReference type="InterPro" id="IPR036397">
    <property type="entry name" value="RNaseH_sf"/>
</dbReference>
<protein>
    <submittedName>
        <fullName evidence="1">Uncharacterized protein</fullName>
    </submittedName>
</protein>
<dbReference type="GeneID" id="96011110"/>
<evidence type="ECO:0000313" key="1">
    <source>
        <dbReference type="EMBL" id="KAL1581657.1"/>
    </source>
</evidence>
<sequence length="134" mass="14219">MTTGTVKQQAMAEASTCSPVSAELTAILYAIEHARDTLRKTAHVYVATTSKEALSAIEKGQKVGCGREVAHNDAVLEMESDGHRVTVFLVPGDKGIRGVTEAKRAAASTIDNGSELTAAPAERVRELSEVLRLV</sequence>
<reference evidence="1 2" key="1">
    <citation type="journal article" date="2020" name="Microbiol. Resour. Announc.">
        <title>Draft Genome Sequence of a Cladosporium Species Isolated from the Mesophotic Ascidian Didemnum maculosum.</title>
        <authorList>
            <person name="Gioti A."/>
            <person name="Siaperas R."/>
            <person name="Nikolaivits E."/>
            <person name="Le Goff G."/>
            <person name="Ouazzani J."/>
            <person name="Kotoulas G."/>
            <person name="Topakas E."/>
        </authorList>
    </citation>
    <scope>NUCLEOTIDE SEQUENCE [LARGE SCALE GENOMIC DNA]</scope>
    <source>
        <strain evidence="1 2">TM138-S3</strain>
    </source>
</reference>
<name>A0AB34KCP3_9PEZI</name>
<comment type="caution">
    <text evidence="1">The sequence shown here is derived from an EMBL/GenBank/DDBJ whole genome shotgun (WGS) entry which is preliminary data.</text>
</comment>
<evidence type="ECO:0000313" key="2">
    <source>
        <dbReference type="Proteomes" id="UP000803884"/>
    </source>
</evidence>
<gene>
    <name evidence="1" type="ORF">WHR41_09670</name>
</gene>
<dbReference type="SUPFAM" id="SSF53098">
    <property type="entry name" value="Ribonuclease H-like"/>
    <property type="match status" value="1"/>
</dbReference>